<reference evidence="3" key="1">
    <citation type="journal article" date="2019" name="Int. J. Syst. Evol. Microbiol.">
        <title>The Global Catalogue of Microorganisms (GCM) 10K type strain sequencing project: providing services to taxonomists for standard genome sequencing and annotation.</title>
        <authorList>
            <consortium name="The Broad Institute Genomics Platform"/>
            <consortium name="The Broad Institute Genome Sequencing Center for Infectious Disease"/>
            <person name="Wu L."/>
            <person name="Ma J."/>
        </authorList>
    </citation>
    <scope>NUCLEOTIDE SEQUENCE [LARGE SCALE GENOMIC DNA]</scope>
    <source>
        <strain evidence="3">CGMCC 1.15399</strain>
    </source>
</reference>
<proteinExistence type="predicted"/>
<evidence type="ECO:0000259" key="1">
    <source>
        <dbReference type="Pfam" id="PF06114"/>
    </source>
</evidence>
<dbReference type="InterPro" id="IPR010359">
    <property type="entry name" value="IrrE_HExxH"/>
</dbReference>
<organism evidence="2 3">
    <name type="scientific">Nonomuraea guangzhouensis</name>
    <dbReference type="NCBI Taxonomy" id="1291555"/>
    <lineage>
        <taxon>Bacteria</taxon>
        <taxon>Bacillati</taxon>
        <taxon>Actinomycetota</taxon>
        <taxon>Actinomycetes</taxon>
        <taxon>Streptosporangiales</taxon>
        <taxon>Streptosporangiaceae</taxon>
        <taxon>Nonomuraea</taxon>
    </lineage>
</organism>
<accession>A0ABW4GJ63</accession>
<name>A0ABW4GJ63_9ACTN</name>
<evidence type="ECO:0000313" key="2">
    <source>
        <dbReference type="EMBL" id="MFD1542538.1"/>
    </source>
</evidence>
<evidence type="ECO:0000313" key="3">
    <source>
        <dbReference type="Proteomes" id="UP001597097"/>
    </source>
</evidence>
<keyword evidence="3" id="KW-1185">Reference proteome</keyword>
<sequence length="157" mass="17822">MPRPYRVRTLCELVAAERGRPIRLLELPGDDEILGAWLATDETDLIFYKPDTTPPHQDHIILHELGHVICEHYPAANVKDQRHLLFPSLSPAVVRRVLKRTTYWSEEEQEAELLASLIWRRACRESRPRTAAVRRMDAVLTGTVNLPGGRGSGHGCE</sequence>
<comment type="caution">
    <text evidence="2">The sequence shown here is derived from an EMBL/GenBank/DDBJ whole genome shotgun (WGS) entry which is preliminary data.</text>
</comment>
<dbReference type="Proteomes" id="UP001597097">
    <property type="component" value="Unassembled WGS sequence"/>
</dbReference>
<gene>
    <name evidence="2" type="ORF">ACFSJ0_36170</name>
</gene>
<dbReference type="EMBL" id="JBHUCM010000032">
    <property type="protein sequence ID" value="MFD1542538.1"/>
    <property type="molecule type" value="Genomic_DNA"/>
</dbReference>
<dbReference type="RefSeq" id="WP_219534269.1">
    <property type="nucleotide sequence ID" value="NZ_JAHKRM010000021.1"/>
</dbReference>
<feature type="domain" description="IrrE N-terminal-like" evidence="1">
    <location>
        <begin position="22"/>
        <end position="79"/>
    </location>
</feature>
<dbReference type="Pfam" id="PF06114">
    <property type="entry name" value="Peptidase_M78"/>
    <property type="match status" value="1"/>
</dbReference>
<protein>
    <submittedName>
        <fullName evidence="2">ImmA/IrrE family metallo-endopeptidase</fullName>
    </submittedName>
</protein>